<comment type="caution">
    <text evidence="1">The sequence shown here is derived from an EMBL/GenBank/DDBJ whole genome shotgun (WGS) entry which is preliminary data.</text>
</comment>
<dbReference type="AlphaFoldDB" id="A0A2A9D4P5"/>
<accession>A0A2A9D4P5</accession>
<dbReference type="InterPro" id="IPR035965">
    <property type="entry name" value="PAS-like_dom_sf"/>
</dbReference>
<evidence type="ECO:0008006" key="3">
    <source>
        <dbReference type="Google" id="ProtNLM"/>
    </source>
</evidence>
<gene>
    <name evidence="1" type="ORF">ATL40_2848</name>
</gene>
<dbReference type="SUPFAM" id="SSF55785">
    <property type="entry name" value="PYP-like sensor domain (PAS domain)"/>
    <property type="match status" value="1"/>
</dbReference>
<sequence>MALSTLDDLPDRRTVEAQDVFFSTTDRKGVITYANETFLRLAAMDEGDAVGSPHNTIRHPDMPGGAFRLVWDELEAGRPVAAYVVNRALDGARYDVLATIIPIEGEFLSVRVRPSRGDLAEVILQAYDGVAGLEHALRESGVGRRASAERGAAALAEGLAELGYPSMAAFTRTVLPLEVEAWAADSQSGAHVMGELPGEDTAGPVVTAAREVVLGAREVAAHTEHLSTLVAGMGASRGRLPESLTALRRAQADLEELAALPGDAGGEAPAIGERAREVSEECGAVIADVEAVPLRRLEEAVGDLALRLAITQVLAQMIVRFSQELLARGSRGSVRSSELRLLSSALMQQLDHAESASVRAAELLQVVPELLAVCGRGIQSVRGRADGLIPQTPDPAREAAGAELAAGEAGMFTHTAQSAQSALQEAAESWDALAQHAAGLSQAITEVDVEALKRAVQRIREGVAGRHSSATR</sequence>
<dbReference type="EMBL" id="PDJD01000001">
    <property type="protein sequence ID" value="PFG21225.1"/>
    <property type="molecule type" value="Genomic_DNA"/>
</dbReference>
<dbReference type="OrthoDB" id="266313at2"/>
<protein>
    <recommendedName>
        <fullName evidence="3">Aerotaxis receptor</fullName>
    </recommendedName>
</protein>
<dbReference type="Gene3D" id="3.30.450.20">
    <property type="entry name" value="PAS domain"/>
    <property type="match status" value="1"/>
</dbReference>
<dbReference type="InterPro" id="IPR000014">
    <property type="entry name" value="PAS"/>
</dbReference>
<keyword evidence="2" id="KW-1185">Reference proteome</keyword>
<name>A0A2A9D4P5_9MICO</name>
<reference evidence="1 2" key="1">
    <citation type="submission" date="2017-10" db="EMBL/GenBank/DDBJ databases">
        <title>Sequencing the genomes of 1000 actinobacteria strains.</title>
        <authorList>
            <person name="Klenk H.-P."/>
        </authorList>
    </citation>
    <scope>NUCLEOTIDE SEQUENCE [LARGE SCALE GENOMIC DNA]</scope>
    <source>
        <strain evidence="1 2">DSM 21801</strain>
    </source>
</reference>
<dbReference type="RefSeq" id="WP_098470089.1">
    <property type="nucleotide sequence ID" value="NZ_PDJD01000001.1"/>
</dbReference>
<organism evidence="1 2">
    <name type="scientific">Serinibacter salmoneus</name>
    <dbReference type="NCBI Taxonomy" id="556530"/>
    <lineage>
        <taxon>Bacteria</taxon>
        <taxon>Bacillati</taxon>
        <taxon>Actinomycetota</taxon>
        <taxon>Actinomycetes</taxon>
        <taxon>Micrococcales</taxon>
        <taxon>Beutenbergiaceae</taxon>
        <taxon>Serinibacter</taxon>
    </lineage>
</organism>
<dbReference type="Proteomes" id="UP000224915">
    <property type="component" value="Unassembled WGS sequence"/>
</dbReference>
<proteinExistence type="predicted"/>
<evidence type="ECO:0000313" key="1">
    <source>
        <dbReference type="EMBL" id="PFG21225.1"/>
    </source>
</evidence>
<evidence type="ECO:0000313" key="2">
    <source>
        <dbReference type="Proteomes" id="UP000224915"/>
    </source>
</evidence>
<dbReference type="CDD" id="cd00130">
    <property type="entry name" value="PAS"/>
    <property type="match status" value="1"/>
</dbReference>